<dbReference type="PRINTS" id="PR00359">
    <property type="entry name" value="BP450"/>
</dbReference>
<evidence type="ECO:0000313" key="3">
    <source>
        <dbReference type="EMBL" id="APU16088.1"/>
    </source>
</evidence>
<feature type="compositionally biased region" description="Low complexity" evidence="2">
    <location>
        <begin position="438"/>
        <end position="450"/>
    </location>
</feature>
<sequence length="477" mass="51560">MTPTDPLGQDHVHPPEGRQQPMPPPGCPAHDGVTRLYVPEFAADPNAVYESLRAQGPVAPVEIAPGVPATLVTSYATALEVLRDPRNFPKDPRRWQQTIPADSPVLPMLMYRENCLFTDGELHRRLRSALNDGLSGVDSGTLRGYVERGAATLIDEFAPVGEADLLTQYGRLLPILVFDQMFNTPPHLSERLTKALGTIFEGVAADAEQANTELVLCTVELVEMRRAEPGRDIVSWLIAHPAELTQEELLSTIMLLVAAGIEPTQNLIANVLRLLLSDDRFAGGLTGGSVSVDDALVEILWTDPPMANYATTHPIHDVYLAGGVRIPGDRPVLISLAAANADPALSSARASGNRAHLAWSAGPHVCPAQSQAMTIAAVAVETLLDRLPDLELAVPVDDLTWRPGPFHRALNALPVRFPAVRPSAQTDENPGDNRWNVSPAPTSSTPQAPTSKERPGSSGSGEPRRWLNSLVRWWRGL</sequence>
<reference evidence="4" key="1">
    <citation type="submission" date="2016-06" db="EMBL/GenBank/DDBJ databases">
        <title>Complete genome sequence of Actinoalloteichus fjordicus DSM 46855 (=ADI127-17), type strain of the new species Actinoalloteichus fjordicus.</title>
        <authorList>
            <person name="Ruckert C."/>
            <person name="Nouioui I."/>
            <person name="Willmese J."/>
            <person name="van Wezel G."/>
            <person name="Klenk H.-P."/>
            <person name="Kalinowski J."/>
            <person name="Zotchev S.B."/>
        </authorList>
    </citation>
    <scope>NUCLEOTIDE SEQUENCE [LARGE SCALE GENOMIC DNA]</scope>
    <source>
        <strain evidence="4">ADI127-7</strain>
    </source>
</reference>
<dbReference type="SUPFAM" id="SSF48264">
    <property type="entry name" value="Cytochrome P450"/>
    <property type="match status" value="1"/>
</dbReference>
<dbReference type="Proteomes" id="UP000185511">
    <property type="component" value="Chromosome"/>
</dbReference>
<evidence type="ECO:0000256" key="1">
    <source>
        <dbReference type="ARBA" id="ARBA00010617"/>
    </source>
</evidence>
<dbReference type="Gene3D" id="1.10.630.10">
    <property type="entry name" value="Cytochrome P450"/>
    <property type="match status" value="1"/>
</dbReference>
<protein>
    <submittedName>
        <fullName evidence="3">Cytochrome P450</fullName>
    </submittedName>
</protein>
<name>A0AAC9PTF8_9PSEU</name>
<evidence type="ECO:0000256" key="2">
    <source>
        <dbReference type="SAM" id="MobiDB-lite"/>
    </source>
</evidence>
<dbReference type="GO" id="GO:0016705">
    <property type="term" value="F:oxidoreductase activity, acting on paired donors, with incorporation or reduction of molecular oxygen"/>
    <property type="evidence" value="ECO:0007669"/>
    <property type="project" value="InterPro"/>
</dbReference>
<dbReference type="AlphaFoldDB" id="A0AAC9PTF8"/>
<gene>
    <name evidence="3" type="ORF">UA74_20315</name>
</gene>
<dbReference type="PANTHER" id="PTHR46696">
    <property type="entry name" value="P450, PUTATIVE (EUROFUNG)-RELATED"/>
    <property type="match status" value="1"/>
</dbReference>
<proteinExistence type="inferred from homology"/>
<accession>A0AAC9PTF8</accession>
<feature type="region of interest" description="Disordered" evidence="2">
    <location>
        <begin position="1"/>
        <end position="31"/>
    </location>
</feature>
<dbReference type="GO" id="GO:0020037">
    <property type="term" value="F:heme binding"/>
    <property type="evidence" value="ECO:0007669"/>
    <property type="project" value="InterPro"/>
</dbReference>
<dbReference type="InterPro" id="IPR036396">
    <property type="entry name" value="Cyt_P450_sf"/>
</dbReference>
<dbReference type="GO" id="GO:0004497">
    <property type="term" value="F:monooxygenase activity"/>
    <property type="evidence" value="ECO:0007669"/>
    <property type="project" value="InterPro"/>
</dbReference>
<dbReference type="PANTHER" id="PTHR46696:SF1">
    <property type="entry name" value="CYTOCHROME P450 YJIB-RELATED"/>
    <property type="match status" value="1"/>
</dbReference>
<dbReference type="RefSeq" id="WP_232237347.1">
    <property type="nucleotide sequence ID" value="NZ_CP016076.1"/>
</dbReference>
<evidence type="ECO:0000313" key="4">
    <source>
        <dbReference type="Proteomes" id="UP000185511"/>
    </source>
</evidence>
<feature type="region of interest" description="Disordered" evidence="2">
    <location>
        <begin position="422"/>
        <end position="464"/>
    </location>
</feature>
<keyword evidence="4" id="KW-1185">Reference proteome</keyword>
<dbReference type="KEGG" id="acad:UA74_20315"/>
<dbReference type="GO" id="GO:0005506">
    <property type="term" value="F:iron ion binding"/>
    <property type="evidence" value="ECO:0007669"/>
    <property type="project" value="InterPro"/>
</dbReference>
<dbReference type="EMBL" id="CP016076">
    <property type="protein sequence ID" value="APU16088.1"/>
    <property type="molecule type" value="Genomic_DNA"/>
</dbReference>
<comment type="similarity">
    <text evidence="1">Belongs to the cytochrome P450 family.</text>
</comment>
<organism evidence="3 4">
    <name type="scientific">Actinoalloteichus fjordicus</name>
    <dbReference type="NCBI Taxonomy" id="1612552"/>
    <lineage>
        <taxon>Bacteria</taxon>
        <taxon>Bacillati</taxon>
        <taxon>Actinomycetota</taxon>
        <taxon>Actinomycetes</taxon>
        <taxon>Pseudonocardiales</taxon>
        <taxon>Pseudonocardiaceae</taxon>
        <taxon>Actinoalloteichus</taxon>
    </lineage>
</organism>
<dbReference type="InterPro" id="IPR002397">
    <property type="entry name" value="Cyt_P450_B"/>
</dbReference>